<dbReference type="OrthoDB" id="5855668at2759"/>
<dbReference type="GO" id="GO:0016567">
    <property type="term" value="P:protein ubiquitination"/>
    <property type="evidence" value="ECO:0007669"/>
    <property type="project" value="TreeGrafter"/>
</dbReference>
<dbReference type="Proteomes" id="UP001152561">
    <property type="component" value="Unassembled WGS sequence"/>
</dbReference>
<evidence type="ECO:0000256" key="1">
    <source>
        <dbReference type="SAM" id="MobiDB-lite"/>
    </source>
</evidence>
<evidence type="ECO:0000313" key="3">
    <source>
        <dbReference type="Proteomes" id="UP001152561"/>
    </source>
</evidence>
<dbReference type="GO" id="GO:0004842">
    <property type="term" value="F:ubiquitin-protein transferase activity"/>
    <property type="evidence" value="ECO:0007669"/>
    <property type="project" value="TreeGrafter"/>
</dbReference>
<feature type="compositionally biased region" description="Polar residues" evidence="1">
    <location>
        <begin position="58"/>
        <end position="69"/>
    </location>
</feature>
<protein>
    <submittedName>
        <fullName evidence="2">Uncharacterized protein</fullName>
    </submittedName>
</protein>
<reference evidence="3" key="1">
    <citation type="journal article" date="2023" name="Proc. Natl. Acad. Sci. U.S.A.">
        <title>Genomic and structural basis for evolution of tropane alkaloid biosynthesis.</title>
        <authorList>
            <person name="Wanga Y.-J."/>
            <person name="Taina T."/>
            <person name="Yua J.-Y."/>
            <person name="Lia J."/>
            <person name="Xua B."/>
            <person name="Chenc J."/>
            <person name="D'Auriad J.C."/>
            <person name="Huanga J.-P."/>
            <person name="Huanga S.-X."/>
        </authorList>
    </citation>
    <scope>NUCLEOTIDE SEQUENCE [LARGE SCALE GENOMIC DNA]</scope>
    <source>
        <strain evidence="3">cv. KIB-2019</strain>
    </source>
</reference>
<gene>
    <name evidence="2" type="ORF">K7X08_016826</name>
</gene>
<keyword evidence="3" id="KW-1185">Reference proteome</keyword>
<proteinExistence type="predicted"/>
<dbReference type="PANTHER" id="PTHR45751:SF16">
    <property type="entry name" value="E3 UBIQUITIN-PROTEIN LIGASE RGLG4"/>
    <property type="match status" value="1"/>
</dbReference>
<dbReference type="InterPro" id="IPR052079">
    <property type="entry name" value="E3_ligase/Copine_domain"/>
</dbReference>
<dbReference type="GO" id="GO:0005634">
    <property type="term" value="C:nucleus"/>
    <property type="evidence" value="ECO:0007669"/>
    <property type="project" value="TreeGrafter"/>
</dbReference>
<evidence type="ECO:0000313" key="2">
    <source>
        <dbReference type="EMBL" id="KAJ8541960.1"/>
    </source>
</evidence>
<sequence length="108" mass="12239">MKNHTIDSEKKVAFALAALMEIPIQYKAAREHEKEQVPKKVVPRPPPIPYHRPMAFPTQDQSSLSTSAQNDHNQVCPVCLTGTKDMAFGCGHMESFFPHYSKMWSKIV</sequence>
<dbReference type="PANTHER" id="PTHR45751">
    <property type="entry name" value="COPINE FAMILY PROTEIN 1"/>
    <property type="match status" value="1"/>
</dbReference>
<organism evidence="2 3">
    <name type="scientific">Anisodus acutangulus</name>
    <dbReference type="NCBI Taxonomy" id="402998"/>
    <lineage>
        <taxon>Eukaryota</taxon>
        <taxon>Viridiplantae</taxon>
        <taxon>Streptophyta</taxon>
        <taxon>Embryophyta</taxon>
        <taxon>Tracheophyta</taxon>
        <taxon>Spermatophyta</taxon>
        <taxon>Magnoliopsida</taxon>
        <taxon>eudicotyledons</taxon>
        <taxon>Gunneridae</taxon>
        <taxon>Pentapetalae</taxon>
        <taxon>asterids</taxon>
        <taxon>lamiids</taxon>
        <taxon>Solanales</taxon>
        <taxon>Solanaceae</taxon>
        <taxon>Solanoideae</taxon>
        <taxon>Hyoscyameae</taxon>
        <taxon>Anisodus</taxon>
    </lineage>
</organism>
<comment type="caution">
    <text evidence="2">The sequence shown here is derived from an EMBL/GenBank/DDBJ whole genome shotgun (WGS) entry which is preliminary data.</text>
</comment>
<name>A0A9Q1LS79_9SOLA</name>
<accession>A0A9Q1LS79</accession>
<feature type="region of interest" description="Disordered" evidence="1">
    <location>
        <begin position="30"/>
        <end position="69"/>
    </location>
</feature>
<dbReference type="EMBL" id="JAJAGQ010000015">
    <property type="protein sequence ID" value="KAJ8541960.1"/>
    <property type="molecule type" value="Genomic_DNA"/>
</dbReference>
<dbReference type="AlphaFoldDB" id="A0A9Q1LS79"/>